<proteinExistence type="predicted"/>
<dbReference type="Pfam" id="PF00978">
    <property type="entry name" value="RdRP_2"/>
    <property type="match status" value="1"/>
</dbReference>
<dbReference type="AlphaFoldDB" id="A0A8S0Z644"/>
<evidence type="ECO:0000259" key="1">
    <source>
        <dbReference type="Pfam" id="PF00978"/>
    </source>
</evidence>
<comment type="caution">
    <text evidence="2">The sequence shown here is derived from an EMBL/GenBank/DDBJ whole genome shotgun (WGS) entry which is preliminary data.</text>
</comment>
<dbReference type="InterPro" id="IPR043502">
    <property type="entry name" value="DNA/RNA_pol_sf"/>
</dbReference>
<feature type="domain" description="RNA-dependent RNA polymerase alsuviricetes" evidence="1">
    <location>
        <begin position="25"/>
        <end position="106"/>
    </location>
</feature>
<dbReference type="GO" id="GO:0071897">
    <property type="term" value="P:DNA biosynthetic process"/>
    <property type="evidence" value="ECO:0007669"/>
    <property type="project" value="UniProtKB-ARBA"/>
</dbReference>
<evidence type="ECO:0000313" key="3">
    <source>
        <dbReference type="Proteomes" id="UP000494256"/>
    </source>
</evidence>
<dbReference type="GO" id="GO:0003968">
    <property type="term" value="F:RNA-directed RNA polymerase activity"/>
    <property type="evidence" value="ECO:0007669"/>
    <property type="project" value="InterPro"/>
</dbReference>
<gene>
    <name evidence="2" type="ORF">APLA_LOCUS3346</name>
</gene>
<dbReference type="EMBL" id="CADEBD010000281">
    <property type="protein sequence ID" value="CAB3228078.1"/>
    <property type="molecule type" value="Genomic_DNA"/>
</dbReference>
<reference evidence="2 3" key="1">
    <citation type="submission" date="2020-04" db="EMBL/GenBank/DDBJ databases">
        <authorList>
            <person name="Wallbank WR R."/>
            <person name="Pardo Diaz C."/>
            <person name="Kozak K."/>
            <person name="Martin S."/>
            <person name="Jiggins C."/>
            <person name="Moest M."/>
            <person name="Warren A I."/>
            <person name="Byers J.R.P. K."/>
            <person name="Montejo-Kovacevich G."/>
            <person name="Yen C E."/>
        </authorList>
    </citation>
    <scope>NUCLEOTIDE SEQUENCE [LARGE SCALE GENOMIC DNA]</scope>
</reference>
<sequence>MDVAYALQGHYNGVYSSCRVVRSLRLLRILLPRVLVFTGMSPDAFVEHLNTVISADKLRGSYPVENDMKKYDKSQDAAVLQFECSIMRRLGVAEHLIELWYNSHETKPTRPYG</sequence>
<dbReference type="GO" id="GO:0006351">
    <property type="term" value="P:DNA-templated transcription"/>
    <property type="evidence" value="ECO:0007669"/>
    <property type="project" value="InterPro"/>
</dbReference>
<dbReference type="OrthoDB" id="6627079at2759"/>
<name>A0A8S0Z644_ARCPL</name>
<organism evidence="2 3">
    <name type="scientific">Arctia plantaginis</name>
    <name type="common">Wood tiger moth</name>
    <name type="synonym">Phalaena plantaginis</name>
    <dbReference type="NCBI Taxonomy" id="874455"/>
    <lineage>
        <taxon>Eukaryota</taxon>
        <taxon>Metazoa</taxon>
        <taxon>Ecdysozoa</taxon>
        <taxon>Arthropoda</taxon>
        <taxon>Hexapoda</taxon>
        <taxon>Insecta</taxon>
        <taxon>Pterygota</taxon>
        <taxon>Neoptera</taxon>
        <taxon>Endopterygota</taxon>
        <taxon>Lepidoptera</taxon>
        <taxon>Glossata</taxon>
        <taxon>Ditrysia</taxon>
        <taxon>Noctuoidea</taxon>
        <taxon>Erebidae</taxon>
        <taxon>Arctiinae</taxon>
        <taxon>Arctia</taxon>
    </lineage>
</organism>
<protein>
    <recommendedName>
        <fullName evidence="1">RNA-dependent RNA polymerase alsuviricetes domain-containing protein</fullName>
    </recommendedName>
</protein>
<dbReference type="Proteomes" id="UP000494256">
    <property type="component" value="Unassembled WGS sequence"/>
</dbReference>
<dbReference type="GO" id="GO:0003723">
    <property type="term" value="F:RNA binding"/>
    <property type="evidence" value="ECO:0007669"/>
    <property type="project" value="InterPro"/>
</dbReference>
<dbReference type="InterPro" id="IPR001788">
    <property type="entry name" value="RNA-dep_RNA_pol_alsuvir"/>
</dbReference>
<accession>A0A8S0Z644</accession>
<evidence type="ECO:0000313" key="2">
    <source>
        <dbReference type="EMBL" id="CAB3228078.1"/>
    </source>
</evidence>
<dbReference type="SUPFAM" id="SSF56672">
    <property type="entry name" value="DNA/RNA polymerases"/>
    <property type="match status" value="1"/>
</dbReference>